<dbReference type="RefSeq" id="WP_090154057.1">
    <property type="nucleotide sequence ID" value="NZ_PDYH01000010.1"/>
</dbReference>
<reference evidence="2" key="1">
    <citation type="submission" date="2017-10" db="EMBL/GenBank/DDBJ databases">
        <title>Resolving the taxonomy of Roseburia spp., Eubacterium rectale and Agathobacter spp. through phylogenomic analysis.</title>
        <authorList>
            <person name="Sheridan P.O."/>
            <person name="Walker A.W."/>
            <person name="Duncan S.H."/>
            <person name="Scott K.P."/>
            <person name="Toole P.W.O."/>
            <person name="Luis P."/>
            <person name="Flint H.J."/>
        </authorList>
    </citation>
    <scope>NUCLEOTIDE SEQUENCE [LARGE SCALE GENOMIC DNA]</scope>
    <source>
        <strain evidence="2">JK10</strain>
    </source>
</reference>
<dbReference type="CDD" id="cd03801">
    <property type="entry name" value="GT4_PimA-like"/>
    <property type="match status" value="1"/>
</dbReference>
<comment type="caution">
    <text evidence="2">The sequence shown here is derived from an EMBL/GenBank/DDBJ whole genome shotgun (WGS) entry which is preliminary data.</text>
</comment>
<evidence type="ECO:0000313" key="2">
    <source>
        <dbReference type="EMBL" id="PHU40938.1"/>
    </source>
</evidence>
<dbReference type="GO" id="GO:0016757">
    <property type="term" value="F:glycosyltransferase activity"/>
    <property type="evidence" value="ECO:0007669"/>
    <property type="project" value="InterPro"/>
</dbReference>
<proteinExistence type="predicted"/>
<dbReference type="InterPro" id="IPR001296">
    <property type="entry name" value="Glyco_trans_1"/>
</dbReference>
<protein>
    <recommendedName>
        <fullName evidence="1">Glycosyl transferase family 1 domain-containing protein</fullName>
    </recommendedName>
</protein>
<dbReference type="SUPFAM" id="SSF53756">
    <property type="entry name" value="UDP-Glycosyltransferase/glycogen phosphorylase"/>
    <property type="match status" value="1"/>
</dbReference>
<dbReference type="InterPro" id="IPR050194">
    <property type="entry name" value="Glycosyltransferase_grp1"/>
</dbReference>
<dbReference type="Proteomes" id="UP000224317">
    <property type="component" value="Unassembled WGS sequence"/>
</dbReference>
<name>A0A2G3EC84_9FIRM</name>
<evidence type="ECO:0000259" key="1">
    <source>
        <dbReference type="Pfam" id="PF00534"/>
    </source>
</evidence>
<evidence type="ECO:0000313" key="3">
    <source>
        <dbReference type="Proteomes" id="UP000224317"/>
    </source>
</evidence>
<keyword evidence="3" id="KW-1185">Reference proteome</keyword>
<accession>A0A2G3EC84</accession>
<dbReference type="Pfam" id="PF00534">
    <property type="entry name" value="Glycos_transf_1"/>
    <property type="match status" value="1"/>
</dbReference>
<dbReference type="Gene3D" id="3.40.50.2000">
    <property type="entry name" value="Glycogen Phosphorylase B"/>
    <property type="match status" value="2"/>
</dbReference>
<gene>
    <name evidence="2" type="ORF">CSX00_03035</name>
</gene>
<dbReference type="AlphaFoldDB" id="A0A2G3EC84"/>
<sequence>MRVLWLCNIILPELATTFGLNKPNGGGWISRAWAEMQMEKGLELGLCVPIKNPKYLRDGIFNNYKYYSFLMISNESNTNINSQKTRFKEIVNDFNPDIIHIWGTENEHTFSMVDMCRENGLIERVVINIQGLAAYIGDIYTYGLNEETIAKEIGGKPSIYKEALEYKHKGAFELRSLEIAQNVIGRTEWDRACTGMINPKRNYYFCRPMLRKVFYESNKWNMANCNKYQIMISQAFYPIKGLHLIIPEIAKIKGLYSSVKVRICGADPTKASSSYGEVIKKELIKYGVYDIVEFIGRKNELEMVEEYLNANVFLSPSLIENESNSICEAMLLGVPVVSSYVGGVCSVVDHCIDGYLYPLNESYMMSYFIRKVFDDKDATNEISKKAIAKAEEFVDVEIAKRELLNTYEQINS</sequence>
<feature type="domain" description="Glycosyl transferase family 1" evidence="1">
    <location>
        <begin position="226"/>
        <end position="387"/>
    </location>
</feature>
<organism evidence="2 3">
    <name type="scientific">Pseudobutyrivibrio ruminis</name>
    <dbReference type="NCBI Taxonomy" id="46206"/>
    <lineage>
        <taxon>Bacteria</taxon>
        <taxon>Bacillati</taxon>
        <taxon>Bacillota</taxon>
        <taxon>Clostridia</taxon>
        <taxon>Lachnospirales</taxon>
        <taxon>Lachnospiraceae</taxon>
        <taxon>Pseudobutyrivibrio</taxon>
    </lineage>
</organism>
<dbReference type="PANTHER" id="PTHR45947:SF3">
    <property type="entry name" value="SULFOQUINOVOSYL TRANSFERASE SQD2"/>
    <property type="match status" value="1"/>
</dbReference>
<dbReference type="PANTHER" id="PTHR45947">
    <property type="entry name" value="SULFOQUINOVOSYL TRANSFERASE SQD2"/>
    <property type="match status" value="1"/>
</dbReference>
<dbReference type="EMBL" id="PDYH01000010">
    <property type="protein sequence ID" value="PHU40938.1"/>
    <property type="molecule type" value="Genomic_DNA"/>
</dbReference>